<dbReference type="Proteomes" id="UP000515163">
    <property type="component" value="Unplaced"/>
</dbReference>
<dbReference type="InterPro" id="IPR012674">
    <property type="entry name" value="Calycin"/>
</dbReference>
<evidence type="ECO:0000259" key="2">
    <source>
        <dbReference type="Pfam" id="PF08768"/>
    </source>
</evidence>
<gene>
    <name evidence="4" type="primary">LOC116291169</name>
</gene>
<evidence type="ECO:0000313" key="3">
    <source>
        <dbReference type="Proteomes" id="UP000515163"/>
    </source>
</evidence>
<dbReference type="OrthoDB" id="58529at2759"/>
<reference evidence="4" key="1">
    <citation type="submission" date="2025-08" db="UniProtKB">
        <authorList>
            <consortium name="RefSeq"/>
        </authorList>
    </citation>
    <scope>IDENTIFICATION</scope>
    <source>
        <tissue evidence="4">Tentacle</tissue>
    </source>
</reference>
<organism evidence="3 4">
    <name type="scientific">Actinia tenebrosa</name>
    <name type="common">Australian red waratah sea anemone</name>
    <dbReference type="NCBI Taxonomy" id="6105"/>
    <lineage>
        <taxon>Eukaryota</taxon>
        <taxon>Metazoa</taxon>
        <taxon>Cnidaria</taxon>
        <taxon>Anthozoa</taxon>
        <taxon>Hexacorallia</taxon>
        <taxon>Actiniaria</taxon>
        <taxon>Actiniidae</taxon>
        <taxon>Actinia</taxon>
    </lineage>
</organism>
<dbReference type="Gene3D" id="2.40.128.20">
    <property type="match status" value="1"/>
</dbReference>
<protein>
    <submittedName>
        <fullName evidence="4">THAP domain-containing protein 4-like</fullName>
    </submittedName>
</protein>
<dbReference type="GeneID" id="116291169"/>
<dbReference type="KEGG" id="aten:116291169"/>
<proteinExistence type="predicted"/>
<dbReference type="AlphaFoldDB" id="A0A6P8HNA9"/>
<evidence type="ECO:0000256" key="1">
    <source>
        <dbReference type="ARBA" id="ARBA00036993"/>
    </source>
</evidence>
<name>A0A6P8HNA9_ACTTE</name>
<accession>A0A6P8HNA9</accession>
<dbReference type="PANTHER" id="PTHR15854:SF4">
    <property type="entry name" value="PEROXYNITRITE ISOMERASE THAP4"/>
    <property type="match status" value="1"/>
</dbReference>
<dbReference type="RefSeq" id="XP_031554160.1">
    <property type="nucleotide sequence ID" value="XM_031698300.1"/>
</dbReference>
<dbReference type="SUPFAM" id="SSF50814">
    <property type="entry name" value="Lipocalins"/>
    <property type="match status" value="1"/>
</dbReference>
<dbReference type="InterPro" id="IPR045165">
    <property type="entry name" value="Nitrobindin"/>
</dbReference>
<dbReference type="PANTHER" id="PTHR15854">
    <property type="entry name" value="THAP4 PROTEIN"/>
    <property type="match status" value="1"/>
</dbReference>
<keyword evidence="3" id="KW-1185">Reference proteome</keyword>
<sequence length="190" mass="21715">MFGLLFRSVRRPFCFELSKTMSSQASSKPPIDQALTPISWLIGKWKGEGCGIYPTISPFTYLEEVTFDHFGKPILTYDAKSFSTTDQTPMHYESGFLRIKPGTTTLAFMVAQNAGISEVEEGEVKDKEIHLLSHTIGRMTFGADPKVTKVERIYRLTTDQDTMEYIMHMETDRTPHAQHLHITYKRVKDN</sequence>
<feature type="domain" description="THAP4-like heme-binding" evidence="2">
    <location>
        <begin position="35"/>
        <end position="186"/>
    </location>
</feature>
<comment type="catalytic activity">
    <reaction evidence="1">
        <text>peroxynitrite = nitrate</text>
        <dbReference type="Rhea" id="RHEA:63116"/>
        <dbReference type="ChEBI" id="CHEBI:17632"/>
        <dbReference type="ChEBI" id="CHEBI:25941"/>
    </reaction>
    <physiologicalReaction direction="left-to-right" evidence="1">
        <dbReference type="Rhea" id="RHEA:63117"/>
    </physiologicalReaction>
</comment>
<evidence type="ECO:0000313" key="4">
    <source>
        <dbReference type="RefSeq" id="XP_031554160.1"/>
    </source>
</evidence>
<dbReference type="InterPro" id="IPR014878">
    <property type="entry name" value="THAP4-like_heme-bd"/>
</dbReference>
<dbReference type="InParanoid" id="A0A6P8HNA9"/>
<dbReference type="CDD" id="cd07828">
    <property type="entry name" value="lipocalin_heme-bd-THAP4-like"/>
    <property type="match status" value="1"/>
</dbReference>
<dbReference type="Pfam" id="PF08768">
    <property type="entry name" value="THAP4_heme-bd"/>
    <property type="match status" value="1"/>
</dbReference>